<dbReference type="InterPro" id="IPR038063">
    <property type="entry name" value="Transpep_catalytic_dom"/>
</dbReference>
<dbReference type="GO" id="GO:0009252">
    <property type="term" value="P:peptidoglycan biosynthetic process"/>
    <property type="evidence" value="ECO:0007669"/>
    <property type="project" value="UniProtKB-UniPathway"/>
</dbReference>
<dbReference type="Pfam" id="PF03734">
    <property type="entry name" value="YkuD"/>
    <property type="match status" value="1"/>
</dbReference>
<evidence type="ECO:0000256" key="2">
    <source>
        <dbReference type="ARBA" id="ARBA00022679"/>
    </source>
</evidence>
<protein>
    <submittedName>
        <fullName evidence="8">L,D-transpeptidase</fullName>
    </submittedName>
</protein>
<dbReference type="GO" id="GO:0008360">
    <property type="term" value="P:regulation of cell shape"/>
    <property type="evidence" value="ECO:0007669"/>
    <property type="project" value="UniProtKB-UniRule"/>
</dbReference>
<keyword evidence="4 6" id="KW-0573">Peptidoglycan synthesis</keyword>
<feature type="non-terminal residue" evidence="8">
    <location>
        <position position="1"/>
    </location>
</feature>
<name>A0A268EDD0_9BACL</name>
<evidence type="ECO:0000256" key="1">
    <source>
        <dbReference type="ARBA" id="ARBA00004752"/>
    </source>
</evidence>
<dbReference type="Gene3D" id="2.40.440.10">
    <property type="entry name" value="L,D-transpeptidase catalytic domain-like"/>
    <property type="match status" value="1"/>
</dbReference>
<sequence length="69" mass="7742">QSVIYAGQHIIIPNLPDPSTIPYSIVVYIGAKKLELYRLGRLIRTYPIAVGKILTTTPTGEFYIVNRQP</sequence>
<dbReference type="RefSeq" id="WP_144029330.1">
    <property type="nucleotide sequence ID" value="NZ_NPBY01000167.1"/>
</dbReference>
<reference evidence="8 9" key="1">
    <citation type="submission" date="2017-07" db="EMBL/GenBank/DDBJ databases">
        <title>Isolation and whole genome analysis of endospore-forming bacteria from heroin.</title>
        <authorList>
            <person name="Kalinowski J."/>
            <person name="Ahrens B."/>
            <person name="Al-Dilaimi A."/>
            <person name="Winkler A."/>
            <person name="Wibberg D."/>
            <person name="Schleenbecker U."/>
            <person name="Ruckert C."/>
            <person name="Wolfel R."/>
            <person name="Grass G."/>
        </authorList>
    </citation>
    <scope>NUCLEOTIDE SEQUENCE [LARGE SCALE GENOMIC DNA]</scope>
    <source>
        <strain evidence="8 9">7537-G1</strain>
    </source>
</reference>
<evidence type="ECO:0000256" key="3">
    <source>
        <dbReference type="ARBA" id="ARBA00022960"/>
    </source>
</evidence>
<evidence type="ECO:0000313" key="9">
    <source>
        <dbReference type="Proteomes" id="UP000215596"/>
    </source>
</evidence>
<comment type="caution">
    <text evidence="8">The sequence shown here is derived from an EMBL/GenBank/DDBJ whole genome shotgun (WGS) entry which is preliminary data.</text>
</comment>
<accession>A0A268EDD0</accession>
<dbReference type="EMBL" id="NPBY01000167">
    <property type="protein sequence ID" value="PAD71133.1"/>
    <property type="molecule type" value="Genomic_DNA"/>
</dbReference>
<dbReference type="PROSITE" id="PS52029">
    <property type="entry name" value="LD_TPASE"/>
    <property type="match status" value="1"/>
</dbReference>
<feature type="domain" description="L,D-TPase catalytic" evidence="7">
    <location>
        <begin position="23"/>
        <end position="69"/>
    </location>
</feature>
<keyword evidence="5 6" id="KW-0961">Cell wall biogenesis/degradation</keyword>
<proteinExistence type="predicted"/>
<evidence type="ECO:0000259" key="7">
    <source>
        <dbReference type="PROSITE" id="PS52029"/>
    </source>
</evidence>
<keyword evidence="3 6" id="KW-0133">Cell shape</keyword>
<dbReference type="OrthoDB" id="9787225at2"/>
<dbReference type="CDD" id="cd16913">
    <property type="entry name" value="YkuD_like"/>
    <property type="match status" value="1"/>
</dbReference>
<dbReference type="AlphaFoldDB" id="A0A268EDD0"/>
<comment type="pathway">
    <text evidence="1 6">Cell wall biogenesis; peptidoglycan biosynthesis.</text>
</comment>
<evidence type="ECO:0000256" key="4">
    <source>
        <dbReference type="ARBA" id="ARBA00022984"/>
    </source>
</evidence>
<evidence type="ECO:0000256" key="6">
    <source>
        <dbReference type="PROSITE-ProRule" id="PRU01373"/>
    </source>
</evidence>
<dbReference type="SUPFAM" id="SSF141523">
    <property type="entry name" value="L,D-transpeptidase catalytic domain-like"/>
    <property type="match status" value="1"/>
</dbReference>
<evidence type="ECO:0000313" key="8">
    <source>
        <dbReference type="EMBL" id="PAD71133.1"/>
    </source>
</evidence>
<comment type="caution">
    <text evidence="6">Lacks conserved residue(s) required for the propagation of feature annotation.</text>
</comment>
<keyword evidence="2" id="KW-0808">Transferase</keyword>
<dbReference type="InterPro" id="IPR005490">
    <property type="entry name" value="LD_TPept_cat_dom"/>
</dbReference>
<dbReference type="Proteomes" id="UP000215596">
    <property type="component" value="Unassembled WGS sequence"/>
</dbReference>
<dbReference type="GO" id="GO:0071555">
    <property type="term" value="P:cell wall organization"/>
    <property type="evidence" value="ECO:0007669"/>
    <property type="project" value="UniProtKB-UniRule"/>
</dbReference>
<organism evidence="8 9">
    <name type="scientific">Paenibacillus campinasensis</name>
    <dbReference type="NCBI Taxonomy" id="66347"/>
    <lineage>
        <taxon>Bacteria</taxon>
        <taxon>Bacillati</taxon>
        <taxon>Bacillota</taxon>
        <taxon>Bacilli</taxon>
        <taxon>Bacillales</taxon>
        <taxon>Paenibacillaceae</taxon>
        <taxon>Paenibacillus</taxon>
    </lineage>
</organism>
<gene>
    <name evidence="8" type="ORF">CHH67_25855</name>
</gene>
<dbReference type="GO" id="GO:0016740">
    <property type="term" value="F:transferase activity"/>
    <property type="evidence" value="ECO:0007669"/>
    <property type="project" value="UniProtKB-KW"/>
</dbReference>
<evidence type="ECO:0000256" key="5">
    <source>
        <dbReference type="ARBA" id="ARBA00023316"/>
    </source>
</evidence>
<dbReference type="UniPathway" id="UPA00219"/>
<feature type="non-terminal residue" evidence="8">
    <location>
        <position position="69"/>
    </location>
</feature>